<evidence type="ECO:0000313" key="3">
    <source>
        <dbReference type="Proteomes" id="UP000466681"/>
    </source>
</evidence>
<evidence type="ECO:0000256" key="1">
    <source>
        <dbReference type="SAM" id="MobiDB-lite"/>
    </source>
</evidence>
<gene>
    <name evidence="2" type="ORF">MMOR_52540</name>
</gene>
<sequence length="247" mass="26689">MSTPPILQWDKAYNRNGDPKLPRTVVNVIRTYMDNHTLTGFVKQETLAEATGLTVRGVRKQIAANVAAGWLEIVSVGNSSGKATDYRLTIPKEEPQFRLPSSKAEPQFPLEDGEGGTTVPVKEEPQFLPTSPSTSPKRSTSPTEGEPQFPLPGTGLMRPGQGIDLPPDATGQSKAEPQFLLSDEDQEALAEERLLAVLADGPIPAKAGQSVTQVPQQITNTVIKRLIRSGVIVHDKETPVPELRLSA</sequence>
<keyword evidence="3" id="KW-1185">Reference proteome</keyword>
<evidence type="ECO:0000313" key="2">
    <source>
        <dbReference type="EMBL" id="BBX04318.1"/>
    </source>
</evidence>
<accession>A0AAD1HF75</accession>
<organism evidence="2 3">
    <name type="scientific">Mycolicibacterium moriokaense</name>
    <dbReference type="NCBI Taxonomy" id="39691"/>
    <lineage>
        <taxon>Bacteria</taxon>
        <taxon>Bacillati</taxon>
        <taxon>Actinomycetota</taxon>
        <taxon>Actinomycetes</taxon>
        <taxon>Mycobacteriales</taxon>
        <taxon>Mycobacteriaceae</taxon>
        <taxon>Mycolicibacterium</taxon>
    </lineage>
</organism>
<feature type="region of interest" description="Disordered" evidence="1">
    <location>
        <begin position="92"/>
        <end position="174"/>
    </location>
</feature>
<dbReference type="EMBL" id="AP022560">
    <property type="protein sequence ID" value="BBX04318.1"/>
    <property type="molecule type" value="Genomic_DNA"/>
</dbReference>
<protein>
    <recommendedName>
        <fullName evidence="4">Helix-turn-helix domain-containing protein</fullName>
    </recommendedName>
</protein>
<dbReference type="Proteomes" id="UP000466681">
    <property type="component" value="Chromosome"/>
</dbReference>
<proteinExistence type="predicted"/>
<evidence type="ECO:0008006" key="4">
    <source>
        <dbReference type="Google" id="ProtNLM"/>
    </source>
</evidence>
<feature type="compositionally biased region" description="Low complexity" evidence="1">
    <location>
        <begin position="129"/>
        <end position="143"/>
    </location>
</feature>
<reference evidence="2 3" key="1">
    <citation type="journal article" date="2019" name="Emerg. Microbes Infect.">
        <title>Comprehensive subspecies identification of 175 nontuberculous mycobacteria species based on 7547 genomic profiles.</title>
        <authorList>
            <person name="Matsumoto Y."/>
            <person name="Kinjo T."/>
            <person name="Motooka D."/>
            <person name="Nabeya D."/>
            <person name="Jung N."/>
            <person name="Uechi K."/>
            <person name="Horii T."/>
            <person name="Iida T."/>
            <person name="Fujita J."/>
            <person name="Nakamura S."/>
        </authorList>
    </citation>
    <scope>NUCLEOTIDE SEQUENCE [LARGE SCALE GENOMIC DNA]</scope>
    <source>
        <strain evidence="2 3">JCM 6375</strain>
    </source>
</reference>
<dbReference type="KEGG" id="mmor:MMOR_52540"/>
<dbReference type="RefSeq" id="WP_083153999.1">
    <property type="nucleotide sequence ID" value="NZ_AP022560.1"/>
</dbReference>
<dbReference type="AlphaFoldDB" id="A0AAD1HF75"/>
<name>A0AAD1HF75_9MYCO</name>